<keyword evidence="2 7" id="KW-0808">Transferase</keyword>
<dbReference type="EC" id="2.7.1.144" evidence="7"/>
<keyword evidence="5 7" id="KW-0067">ATP-binding</keyword>
<comment type="catalytic activity">
    <reaction evidence="6 8">
        <text>beta-D-fructose 1-phosphate + ATP = beta-D-fructose 1,6-bisphosphate + ADP + H(+)</text>
        <dbReference type="Rhea" id="RHEA:14213"/>
        <dbReference type="ChEBI" id="CHEBI:15378"/>
        <dbReference type="ChEBI" id="CHEBI:30616"/>
        <dbReference type="ChEBI" id="CHEBI:32966"/>
        <dbReference type="ChEBI" id="CHEBI:138881"/>
        <dbReference type="ChEBI" id="CHEBI:456216"/>
        <dbReference type="EC" id="2.7.1.56"/>
    </reaction>
</comment>
<organism evidence="10 11">
    <name type="scientific">Pseudalkalibacillus berkeleyi</name>
    <dbReference type="NCBI Taxonomy" id="1069813"/>
    <lineage>
        <taxon>Bacteria</taxon>
        <taxon>Bacillati</taxon>
        <taxon>Bacillota</taxon>
        <taxon>Bacilli</taxon>
        <taxon>Bacillales</taxon>
        <taxon>Fictibacillaceae</taxon>
        <taxon>Pseudalkalibacillus</taxon>
    </lineage>
</organism>
<comment type="similarity">
    <text evidence="7">Belongs to the carbohydrate kinase PfkB family. LacC subfamily.</text>
</comment>
<reference evidence="10 11" key="1">
    <citation type="submission" date="2022-01" db="EMBL/GenBank/DDBJ databases">
        <title>Alkalihalobacillus sp. EGI L200015, a novel bacterium isolated from a salt lake sediment.</title>
        <authorList>
            <person name="Gao L."/>
            <person name="Fang B.-Z."/>
            <person name="Li W.-J."/>
        </authorList>
    </citation>
    <scope>NUCLEOTIDE SEQUENCE [LARGE SCALE GENOMIC DNA]</scope>
    <source>
        <strain evidence="10 11">KCTC 12718</strain>
    </source>
</reference>
<feature type="domain" description="Carbohydrate kinase PfkB" evidence="9">
    <location>
        <begin position="17"/>
        <end position="279"/>
    </location>
</feature>
<evidence type="ECO:0000256" key="5">
    <source>
        <dbReference type="ARBA" id="ARBA00022840"/>
    </source>
</evidence>
<dbReference type="InterPro" id="IPR002173">
    <property type="entry name" value="Carboh/pur_kinase_PfkB_CS"/>
</dbReference>
<evidence type="ECO:0000256" key="8">
    <source>
        <dbReference type="RuleBase" id="RU369061"/>
    </source>
</evidence>
<dbReference type="PANTHER" id="PTHR46566:SF1">
    <property type="entry name" value="1-PHOSPHOFRUCTOKINASE"/>
    <property type="match status" value="1"/>
</dbReference>
<dbReference type="InterPro" id="IPR022463">
    <property type="entry name" value="1-PFruKinase"/>
</dbReference>
<evidence type="ECO:0000256" key="1">
    <source>
        <dbReference type="ARBA" id="ARBA00005380"/>
    </source>
</evidence>
<dbReference type="PANTHER" id="PTHR46566">
    <property type="entry name" value="1-PHOSPHOFRUCTOKINASE-RELATED"/>
    <property type="match status" value="1"/>
</dbReference>
<evidence type="ECO:0000313" key="10">
    <source>
        <dbReference type="EMBL" id="MCF6136707.1"/>
    </source>
</evidence>
<comment type="catalytic activity">
    <reaction evidence="7">
        <text>D-tagatofuranose 6-phosphate + ATP = D-tagatofuranose 1,6-bisphosphate + ADP + H(+)</text>
        <dbReference type="Rhea" id="RHEA:12420"/>
        <dbReference type="ChEBI" id="CHEBI:15378"/>
        <dbReference type="ChEBI" id="CHEBI:30616"/>
        <dbReference type="ChEBI" id="CHEBI:58694"/>
        <dbReference type="ChEBI" id="CHEBI:58695"/>
        <dbReference type="ChEBI" id="CHEBI:456216"/>
        <dbReference type="EC" id="2.7.1.144"/>
    </reaction>
</comment>
<comment type="function">
    <text evidence="8">Catalyzes the ATP-dependent phosphorylation of fructose-l-phosphate to fructose-l,6-bisphosphate.</text>
</comment>
<comment type="caution">
    <text evidence="10">The sequence shown here is derived from an EMBL/GenBank/DDBJ whole genome shotgun (WGS) entry which is preliminary data.</text>
</comment>
<dbReference type="InterPro" id="IPR011611">
    <property type="entry name" value="PfkB_dom"/>
</dbReference>
<evidence type="ECO:0000256" key="4">
    <source>
        <dbReference type="ARBA" id="ARBA00022777"/>
    </source>
</evidence>
<dbReference type="PIRSF" id="PIRSF000535">
    <property type="entry name" value="1PFK/6PFK/LacC"/>
    <property type="match status" value="1"/>
</dbReference>
<dbReference type="NCBIfam" id="TIGR03168">
    <property type="entry name" value="1-PFK"/>
    <property type="match status" value="1"/>
</dbReference>
<keyword evidence="3 7" id="KW-0547">Nucleotide-binding</keyword>
<proteinExistence type="inferred from homology"/>
<dbReference type="PROSITE" id="PS00584">
    <property type="entry name" value="PFKB_KINASES_2"/>
    <property type="match status" value="1"/>
</dbReference>
<dbReference type="GO" id="GO:0008662">
    <property type="term" value="F:1-phosphofructokinase activity"/>
    <property type="evidence" value="ECO:0007669"/>
    <property type="project" value="UniProtKB-EC"/>
</dbReference>
<evidence type="ECO:0000256" key="3">
    <source>
        <dbReference type="ARBA" id="ARBA00022741"/>
    </source>
</evidence>
<evidence type="ECO:0000259" key="9">
    <source>
        <dbReference type="Pfam" id="PF00294"/>
    </source>
</evidence>
<dbReference type="CDD" id="cd01164">
    <property type="entry name" value="FruK_PfkB_like"/>
    <property type="match status" value="1"/>
</dbReference>
<keyword evidence="4 8" id="KW-0418">Kinase</keyword>
<dbReference type="InterPro" id="IPR029056">
    <property type="entry name" value="Ribokinase-like"/>
</dbReference>
<dbReference type="SUPFAM" id="SSF53613">
    <property type="entry name" value="Ribokinase-like"/>
    <property type="match status" value="1"/>
</dbReference>
<evidence type="ECO:0000256" key="7">
    <source>
        <dbReference type="PIRNR" id="PIRNR000535"/>
    </source>
</evidence>
<comment type="pathway">
    <text evidence="7">Carbohydrate metabolism; D-tagatose 6-phosphate degradation; D-glyceraldehyde 3-phosphate and glycerone phosphate from D-tagatose 6-phosphate: step 1/2.</text>
</comment>
<keyword evidence="7" id="KW-0423">Lactose metabolism</keyword>
<dbReference type="Pfam" id="PF00294">
    <property type="entry name" value="PfkB"/>
    <property type="match status" value="1"/>
</dbReference>
<protein>
    <recommendedName>
        <fullName evidence="7">Tagatose-6-phosphate kinase</fullName>
        <ecNumber evidence="7">2.7.1.144</ecNumber>
    </recommendedName>
</protein>
<evidence type="ECO:0000256" key="2">
    <source>
        <dbReference type="ARBA" id="ARBA00022679"/>
    </source>
</evidence>
<dbReference type="PROSITE" id="PS00583">
    <property type="entry name" value="PFKB_KINASES_1"/>
    <property type="match status" value="1"/>
</dbReference>
<dbReference type="Gene3D" id="3.40.1190.20">
    <property type="match status" value="1"/>
</dbReference>
<evidence type="ECO:0000313" key="11">
    <source>
        <dbReference type="Proteomes" id="UP001649381"/>
    </source>
</evidence>
<sequence length="303" mass="32759">MIYTVTINPSLDYIVSLDELDLGKVNRSEESHSFPGGKGINVSRVLKRLGHSSRSLGFVGGYTGDFIKNALENEEIETEFIELKGDTRINVKVRSSEETEINGPSPLITSDDLNDLKTVLNSVSEEDIVVFAGSLPQSLEPSLYRDLIEQLPAQTKVIVDTKGVPLSQAIMAKPFLIKPNHHELGELFNIEIKTVEEAAKYAGKLIDAGAKNVLVSMAGQGALFVNNTGSYACTVPEGNVVNSVGAGDSVVAGFIYKYIKTGNVLESFQYGVAAGSASAFSIDFCTKDQVEQLLQSINIREVH</sequence>
<gene>
    <name evidence="10" type="primary">pfkB</name>
    <name evidence="10" type="ORF">L2716_03130</name>
</gene>
<dbReference type="EMBL" id="JAKIJS010000001">
    <property type="protein sequence ID" value="MCF6136707.1"/>
    <property type="molecule type" value="Genomic_DNA"/>
</dbReference>
<accession>A0ABS9GV47</accession>
<name>A0ABS9GV47_9BACL</name>
<dbReference type="Proteomes" id="UP001649381">
    <property type="component" value="Unassembled WGS sequence"/>
</dbReference>
<dbReference type="NCBIfam" id="TIGR03828">
    <property type="entry name" value="pfkB"/>
    <property type="match status" value="1"/>
</dbReference>
<dbReference type="RefSeq" id="WP_236331689.1">
    <property type="nucleotide sequence ID" value="NZ_JAKIJS010000001.1"/>
</dbReference>
<evidence type="ECO:0000256" key="6">
    <source>
        <dbReference type="ARBA" id="ARBA00047745"/>
    </source>
</evidence>
<dbReference type="InterPro" id="IPR017583">
    <property type="entry name" value="Tagatose/fructose_Pkinase"/>
</dbReference>
<comment type="similarity">
    <text evidence="1">Belongs to the carbohydrate kinase pfkB family.</text>
</comment>
<keyword evidence="11" id="KW-1185">Reference proteome</keyword>